<dbReference type="RefSeq" id="WP_035537047.1">
    <property type="nucleotide sequence ID" value="NZ_ARYL01000008.1"/>
</dbReference>
<dbReference type="InterPro" id="IPR013159">
    <property type="entry name" value="DnaA_C"/>
</dbReference>
<proteinExistence type="predicted"/>
<evidence type="ECO:0000256" key="1">
    <source>
        <dbReference type="SAM" id="Phobius"/>
    </source>
</evidence>
<dbReference type="PATRIC" id="fig|1280953.3.peg.1425"/>
<dbReference type="Pfam" id="PF08299">
    <property type="entry name" value="Bac_DnaA_C"/>
    <property type="match status" value="1"/>
</dbReference>
<reference evidence="3 4" key="1">
    <citation type="journal article" date="2014" name="Antonie Van Leeuwenhoek">
        <title>Hyphomonas beringensis sp. nov. and Hyphomonas chukchiensis sp. nov., isolated from surface seawater of the Bering Sea and Chukchi Sea.</title>
        <authorList>
            <person name="Li C."/>
            <person name="Lai Q."/>
            <person name="Li G."/>
            <person name="Dong C."/>
            <person name="Wang J."/>
            <person name="Liao Y."/>
            <person name="Shao Z."/>
        </authorList>
    </citation>
    <scope>NUCLEOTIDE SEQUENCE [LARGE SCALE GENOMIC DNA]</scope>
    <source>
        <strain evidence="3 4">SCH89</strain>
    </source>
</reference>
<protein>
    <submittedName>
        <fullName evidence="3">DnaA domain-containing protein</fullName>
    </submittedName>
</protein>
<dbReference type="Gene3D" id="1.10.1750.10">
    <property type="match status" value="1"/>
</dbReference>
<evidence type="ECO:0000259" key="2">
    <source>
        <dbReference type="SMART" id="SM00760"/>
    </source>
</evidence>
<dbReference type="EMBL" id="ARYL01000008">
    <property type="protein sequence ID" value="KDA03139.1"/>
    <property type="molecule type" value="Genomic_DNA"/>
</dbReference>
<comment type="caution">
    <text evidence="3">The sequence shown here is derived from an EMBL/GenBank/DDBJ whole genome shotgun (WGS) entry which is preliminary data.</text>
</comment>
<dbReference type="SUPFAM" id="SSF48295">
    <property type="entry name" value="TrpR-like"/>
    <property type="match status" value="1"/>
</dbReference>
<dbReference type="Proteomes" id="UP000024942">
    <property type="component" value="Unassembled WGS sequence"/>
</dbReference>
<dbReference type="STRING" id="1280953.HOC_07033"/>
<dbReference type="AlphaFoldDB" id="A0A059G8T0"/>
<dbReference type="eggNOG" id="COG0593">
    <property type="taxonomic scope" value="Bacteria"/>
</dbReference>
<gene>
    <name evidence="3" type="ORF">HOC_07033</name>
</gene>
<feature type="transmembrane region" description="Helical" evidence="1">
    <location>
        <begin position="44"/>
        <end position="64"/>
    </location>
</feature>
<keyword evidence="1" id="KW-1133">Transmembrane helix</keyword>
<sequence>MAKFDPQKDEDRAYLAAALTAFALGLKLEAVLSSERGRPIEARARHIAMYLTHVALGMSLARVARAFDRDRSTVAYACHLVEDKRDDADFDDWLDQLSLGLSSVVLLGIAPQQACSASLRR</sequence>
<dbReference type="OrthoDB" id="8480222at2"/>
<dbReference type="SMART" id="SM00760">
    <property type="entry name" value="Bac_DnaA_C"/>
    <property type="match status" value="1"/>
</dbReference>
<keyword evidence="1" id="KW-0472">Membrane</keyword>
<dbReference type="InterPro" id="IPR010921">
    <property type="entry name" value="Trp_repressor/repl_initiator"/>
</dbReference>
<keyword evidence="1" id="KW-0812">Transmembrane</keyword>
<evidence type="ECO:0000313" key="3">
    <source>
        <dbReference type="EMBL" id="KDA03139.1"/>
    </source>
</evidence>
<feature type="transmembrane region" description="Helical" evidence="1">
    <location>
        <begin position="12"/>
        <end position="32"/>
    </location>
</feature>
<organism evidence="3 4">
    <name type="scientific">Hyphomonas oceanitis SCH89</name>
    <dbReference type="NCBI Taxonomy" id="1280953"/>
    <lineage>
        <taxon>Bacteria</taxon>
        <taxon>Pseudomonadati</taxon>
        <taxon>Pseudomonadota</taxon>
        <taxon>Alphaproteobacteria</taxon>
        <taxon>Hyphomonadales</taxon>
        <taxon>Hyphomonadaceae</taxon>
        <taxon>Hyphomonas</taxon>
    </lineage>
</organism>
<keyword evidence="4" id="KW-1185">Reference proteome</keyword>
<dbReference type="GO" id="GO:0006275">
    <property type="term" value="P:regulation of DNA replication"/>
    <property type="evidence" value="ECO:0007669"/>
    <property type="project" value="InterPro"/>
</dbReference>
<dbReference type="GO" id="GO:0005524">
    <property type="term" value="F:ATP binding"/>
    <property type="evidence" value="ECO:0007669"/>
    <property type="project" value="InterPro"/>
</dbReference>
<dbReference type="CDD" id="cd06571">
    <property type="entry name" value="Bac_DnaA_C"/>
    <property type="match status" value="1"/>
</dbReference>
<dbReference type="GO" id="GO:0043565">
    <property type="term" value="F:sequence-specific DNA binding"/>
    <property type="evidence" value="ECO:0007669"/>
    <property type="project" value="InterPro"/>
</dbReference>
<feature type="domain" description="Chromosomal replication initiator DnaA C-terminal" evidence="2">
    <location>
        <begin position="12"/>
        <end position="81"/>
    </location>
</feature>
<evidence type="ECO:0000313" key="4">
    <source>
        <dbReference type="Proteomes" id="UP000024942"/>
    </source>
</evidence>
<name>A0A059G8T0_9PROT</name>
<accession>A0A059G8T0</accession>
<dbReference type="GO" id="GO:0006270">
    <property type="term" value="P:DNA replication initiation"/>
    <property type="evidence" value="ECO:0007669"/>
    <property type="project" value="InterPro"/>
</dbReference>